<evidence type="ECO:0000313" key="1">
    <source>
        <dbReference type="EMBL" id="KAG5461614.1"/>
    </source>
</evidence>
<protein>
    <submittedName>
        <fullName evidence="1">Uncharacterized protein</fullName>
    </submittedName>
</protein>
<gene>
    <name evidence="1" type="ORF">BJ554DRAFT_6167</name>
</gene>
<keyword evidence="2" id="KW-1185">Reference proteome</keyword>
<dbReference type="AlphaFoldDB" id="A0A8H7ZYF2"/>
<accession>A0A8H7ZYF2</accession>
<dbReference type="Proteomes" id="UP000673691">
    <property type="component" value="Unassembled WGS sequence"/>
</dbReference>
<comment type="caution">
    <text evidence="1">The sequence shown here is derived from an EMBL/GenBank/DDBJ whole genome shotgun (WGS) entry which is preliminary data.</text>
</comment>
<dbReference type="EMBL" id="JAEFCI010003392">
    <property type="protein sequence ID" value="KAG5461614.1"/>
    <property type="molecule type" value="Genomic_DNA"/>
</dbReference>
<name>A0A8H7ZYF2_9FUNG</name>
<organism evidence="1 2">
    <name type="scientific">Olpidium bornovanus</name>
    <dbReference type="NCBI Taxonomy" id="278681"/>
    <lineage>
        <taxon>Eukaryota</taxon>
        <taxon>Fungi</taxon>
        <taxon>Fungi incertae sedis</taxon>
        <taxon>Olpidiomycota</taxon>
        <taxon>Olpidiomycotina</taxon>
        <taxon>Olpidiomycetes</taxon>
        <taxon>Olpidiales</taxon>
        <taxon>Olpidiaceae</taxon>
        <taxon>Olpidium</taxon>
    </lineage>
</organism>
<reference evidence="1 2" key="1">
    <citation type="journal article" name="Sci. Rep.">
        <title>Genome-scale phylogenetic analyses confirm Olpidium as the closest living zoosporic fungus to the non-flagellated, terrestrial fungi.</title>
        <authorList>
            <person name="Chang Y."/>
            <person name="Rochon D."/>
            <person name="Sekimoto S."/>
            <person name="Wang Y."/>
            <person name="Chovatia M."/>
            <person name="Sandor L."/>
            <person name="Salamov A."/>
            <person name="Grigoriev I.V."/>
            <person name="Stajich J.E."/>
            <person name="Spatafora J.W."/>
        </authorList>
    </citation>
    <scope>NUCLEOTIDE SEQUENCE [LARGE SCALE GENOMIC DNA]</scope>
    <source>
        <strain evidence="1">S191</strain>
    </source>
</reference>
<proteinExistence type="predicted"/>
<sequence length="79" mass="9207">MVFEKQTRSVRKQGEPLLTFRGVARSLTSAQHLGCRPRFHHSTALCHRAVVLRGKRLEDSQRVYRAFDEEAWPTEAGRW</sequence>
<evidence type="ECO:0000313" key="2">
    <source>
        <dbReference type="Proteomes" id="UP000673691"/>
    </source>
</evidence>